<keyword evidence="7 9" id="KW-0408">Iron</keyword>
<dbReference type="OrthoDB" id="2789670at2759"/>
<dbReference type="Proteomes" id="UP000054279">
    <property type="component" value="Unassembled WGS sequence"/>
</dbReference>
<dbReference type="GO" id="GO:0020037">
    <property type="term" value="F:heme binding"/>
    <property type="evidence" value="ECO:0007669"/>
    <property type="project" value="InterPro"/>
</dbReference>
<dbReference type="InterPro" id="IPR050364">
    <property type="entry name" value="Cytochrome_P450_fung"/>
</dbReference>
<keyword evidence="6 10" id="KW-0560">Oxidoreductase</keyword>
<evidence type="ECO:0000256" key="10">
    <source>
        <dbReference type="RuleBase" id="RU000461"/>
    </source>
</evidence>
<keyword evidence="4 9" id="KW-0349">Heme</keyword>
<feature type="binding site" description="axial binding residue" evidence="9">
    <location>
        <position position="433"/>
    </location>
    <ligand>
        <name>heme</name>
        <dbReference type="ChEBI" id="CHEBI:30413"/>
    </ligand>
    <ligandPart>
        <name>Fe</name>
        <dbReference type="ChEBI" id="CHEBI:18248"/>
    </ligandPart>
</feature>
<feature type="signal peptide" evidence="11">
    <location>
        <begin position="1"/>
        <end position="22"/>
    </location>
</feature>
<dbReference type="PROSITE" id="PS00086">
    <property type="entry name" value="CYTOCHROME_P450"/>
    <property type="match status" value="1"/>
</dbReference>
<dbReference type="PRINTS" id="PR00463">
    <property type="entry name" value="EP450I"/>
</dbReference>
<keyword evidence="13" id="KW-1185">Reference proteome</keyword>
<reference evidence="12 13" key="1">
    <citation type="submission" date="2014-06" db="EMBL/GenBank/DDBJ databases">
        <title>Evolutionary Origins and Diversification of the Mycorrhizal Mutualists.</title>
        <authorList>
            <consortium name="DOE Joint Genome Institute"/>
            <consortium name="Mycorrhizal Genomics Consortium"/>
            <person name="Kohler A."/>
            <person name="Kuo A."/>
            <person name="Nagy L.G."/>
            <person name="Floudas D."/>
            <person name="Copeland A."/>
            <person name="Barry K.W."/>
            <person name="Cichocki N."/>
            <person name="Veneault-Fourrey C."/>
            <person name="LaButti K."/>
            <person name="Lindquist E.A."/>
            <person name="Lipzen A."/>
            <person name="Lundell T."/>
            <person name="Morin E."/>
            <person name="Murat C."/>
            <person name="Riley R."/>
            <person name="Ohm R."/>
            <person name="Sun H."/>
            <person name="Tunlid A."/>
            <person name="Henrissat B."/>
            <person name="Grigoriev I.V."/>
            <person name="Hibbett D.S."/>
            <person name="Martin F."/>
        </authorList>
    </citation>
    <scope>NUCLEOTIDE SEQUENCE [LARGE SCALE GENOMIC DNA]</scope>
    <source>
        <strain evidence="12 13">SS14</strain>
    </source>
</reference>
<comment type="similarity">
    <text evidence="3 10">Belongs to the cytochrome P450 family.</text>
</comment>
<dbReference type="CDD" id="cd11065">
    <property type="entry name" value="CYP64-like"/>
    <property type="match status" value="1"/>
</dbReference>
<evidence type="ECO:0000256" key="1">
    <source>
        <dbReference type="ARBA" id="ARBA00001971"/>
    </source>
</evidence>
<evidence type="ECO:0000256" key="3">
    <source>
        <dbReference type="ARBA" id="ARBA00010617"/>
    </source>
</evidence>
<feature type="chain" id="PRO_5002203914" evidence="11">
    <location>
        <begin position="23"/>
        <end position="505"/>
    </location>
</feature>
<evidence type="ECO:0000256" key="8">
    <source>
        <dbReference type="ARBA" id="ARBA00023033"/>
    </source>
</evidence>
<evidence type="ECO:0000256" key="9">
    <source>
        <dbReference type="PIRSR" id="PIRSR602401-1"/>
    </source>
</evidence>
<name>A0A0C9TWL3_SPHS4</name>
<comment type="cofactor">
    <cofactor evidence="1 9">
        <name>heme</name>
        <dbReference type="ChEBI" id="CHEBI:30413"/>
    </cofactor>
</comment>
<dbReference type="PRINTS" id="PR00385">
    <property type="entry name" value="P450"/>
</dbReference>
<evidence type="ECO:0000256" key="7">
    <source>
        <dbReference type="ARBA" id="ARBA00023004"/>
    </source>
</evidence>
<accession>A0A0C9TWL3</accession>
<dbReference type="InterPro" id="IPR001128">
    <property type="entry name" value="Cyt_P450"/>
</dbReference>
<dbReference type="Pfam" id="PF00067">
    <property type="entry name" value="p450"/>
    <property type="match status" value="1"/>
</dbReference>
<dbReference type="GO" id="GO:0005506">
    <property type="term" value="F:iron ion binding"/>
    <property type="evidence" value="ECO:0007669"/>
    <property type="project" value="InterPro"/>
</dbReference>
<evidence type="ECO:0000256" key="5">
    <source>
        <dbReference type="ARBA" id="ARBA00022723"/>
    </source>
</evidence>
<dbReference type="GO" id="GO:0004497">
    <property type="term" value="F:monooxygenase activity"/>
    <property type="evidence" value="ECO:0007669"/>
    <property type="project" value="UniProtKB-KW"/>
</dbReference>
<dbReference type="InterPro" id="IPR036396">
    <property type="entry name" value="Cyt_P450_sf"/>
</dbReference>
<evidence type="ECO:0000313" key="13">
    <source>
        <dbReference type="Proteomes" id="UP000054279"/>
    </source>
</evidence>
<sequence>MTSLSPLVAVTLALLLFLYLRTRNQTSLPPGPPKSFIVGNAFNMPRRKAWMIWSAWKKTYGDIISLSIFGRNIIVLNSAEVAFELLHRRSAIYSDRPNLPMGGDLVGWNRGLSLTPYGEQFRFRRKLLHQVFSPRPVVAHFPALERNVKNLLILRLLKTPERFADHIRDTAAATVLGIAYGYVLKDKDNESFVQKGHEALGQFSSSTAPGAFLVDIIPILKYVPAWFPGAEFRRKAAIWRKTASDAADSGFAYTNNELTKGTAPPSFIREHLSQSLTPEKENALKWTAFSIFGGGFDTTSSAILTFFLAMTLYPEVQAKAQAEIDMVIGNARLPTMADRSSLPYVEALVREVFRWGPPVPGGVPHRVMKDDIYNGYRIPAGSTVVSNIWGMTHDEQLFPEPDKFIPERYLEIKELEPSKDSFQLAFGFGRRVCPGQHFATASVFMATAMTLATMNITKASDKEGKVIEPVADWHPGTISHPFPFQCKITPRFLDIENLVLPDQVV</sequence>
<evidence type="ECO:0000256" key="4">
    <source>
        <dbReference type="ARBA" id="ARBA00022617"/>
    </source>
</evidence>
<dbReference type="HOGENOM" id="CLU_001570_2_3_1"/>
<proteinExistence type="inferred from homology"/>
<dbReference type="InterPro" id="IPR017972">
    <property type="entry name" value="Cyt_P450_CS"/>
</dbReference>
<dbReference type="AlphaFoldDB" id="A0A0C9TWL3"/>
<protein>
    <submittedName>
        <fullName evidence="12">Unplaced genomic scaffold SPHSTscaffold_120, whole genome shotgun sequence</fullName>
    </submittedName>
</protein>
<gene>
    <name evidence="12" type="ORF">M422DRAFT_34906</name>
</gene>
<dbReference type="InterPro" id="IPR002401">
    <property type="entry name" value="Cyt_P450_E_grp-I"/>
</dbReference>
<dbReference type="PANTHER" id="PTHR46300">
    <property type="entry name" value="P450, PUTATIVE (EUROFUNG)-RELATED-RELATED"/>
    <property type="match status" value="1"/>
</dbReference>
<evidence type="ECO:0000256" key="6">
    <source>
        <dbReference type="ARBA" id="ARBA00023002"/>
    </source>
</evidence>
<keyword evidence="8 10" id="KW-0503">Monooxygenase</keyword>
<keyword evidence="5 9" id="KW-0479">Metal-binding</keyword>
<comment type="pathway">
    <text evidence="2">Secondary metabolite biosynthesis.</text>
</comment>
<dbReference type="SUPFAM" id="SSF48264">
    <property type="entry name" value="Cytochrome P450"/>
    <property type="match status" value="1"/>
</dbReference>
<dbReference type="EMBL" id="KN837195">
    <property type="protein sequence ID" value="KIJ34803.1"/>
    <property type="molecule type" value="Genomic_DNA"/>
</dbReference>
<evidence type="ECO:0000256" key="11">
    <source>
        <dbReference type="SAM" id="SignalP"/>
    </source>
</evidence>
<dbReference type="PANTHER" id="PTHR46300:SF7">
    <property type="entry name" value="P450, PUTATIVE (EUROFUNG)-RELATED"/>
    <property type="match status" value="1"/>
</dbReference>
<evidence type="ECO:0000313" key="12">
    <source>
        <dbReference type="EMBL" id="KIJ34803.1"/>
    </source>
</evidence>
<organism evidence="12 13">
    <name type="scientific">Sphaerobolus stellatus (strain SS14)</name>
    <dbReference type="NCBI Taxonomy" id="990650"/>
    <lineage>
        <taxon>Eukaryota</taxon>
        <taxon>Fungi</taxon>
        <taxon>Dikarya</taxon>
        <taxon>Basidiomycota</taxon>
        <taxon>Agaricomycotina</taxon>
        <taxon>Agaricomycetes</taxon>
        <taxon>Phallomycetidae</taxon>
        <taxon>Geastrales</taxon>
        <taxon>Sphaerobolaceae</taxon>
        <taxon>Sphaerobolus</taxon>
    </lineage>
</organism>
<dbReference type="GO" id="GO:0016705">
    <property type="term" value="F:oxidoreductase activity, acting on paired donors, with incorporation or reduction of molecular oxygen"/>
    <property type="evidence" value="ECO:0007669"/>
    <property type="project" value="InterPro"/>
</dbReference>
<evidence type="ECO:0000256" key="2">
    <source>
        <dbReference type="ARBA" id="ARBA00005179"/>
    </source>
</evidence>
<keyword evidence="11" id="KW-0732">Signal</keyword>
<dbReference type="Gene3D" id="1.10.630.10">
    <property type="entry name" value="Cytochrome P450"/>
    <property type="match status" value="1"/>
</dbReference>